<organism evidence="3 4">
    <name type="scientific">Acidihalobacter prosperus</name>
    <dbReference type="NCBI Taxonomy" id="160660"/>
    <lineage>
        <taxon>Bacteria</taxon>
        <taxon>Pseudomonadati</taxon>
        <taxon>Pseudomonadota</taxon>
        <taxon>Gammaproteobacteria</taxon>
        <taxon>Chromatiales</taxon>
        <taxon>Ectothiorhodospiraceae</taxon>
        <taxon>Acidihalobacter</taxon>
    </lineage>
</organism>
<keyword evidence="1" id="KW-0378">Hydrolase</keyword>
<reference evidence="3 4" key="1">
    <citation type="journal article" date="2014" name="Genome Announc.">
        <title>Draft Genome Sequence of the Iron-Oxidizing, Acidophilic, and Halotolerant 'Thiobacillus prosperus' Type Strain DSM 5130.</title>
        <authorList>
            <person name="Ossandon F.J."/>
            <person name="Cardenas J.P."/>
            <person name="Corbett M."/>
            <person name="Quatrini R."/>
            <person name="Holmes D.S."/>
            <person name="Watkin E."/>
        </authorList>
    </citation>
    <scope>NUCLEOTIDE SEQUENCE [LARGE SCALE GENOMIC DNA]</scope>
    <source>
        <strain evidence="3 4">DSM 5130</strain>
    </source>
</reference>
<dbReference type="SUPFAM" id="SSF50969">
    <property type="entry name" value="YVTN repeat-like/Quinoprotein amine dehydrogenase"/>
    <property type="match status" value="1"/>
</dbReference>
<evidence type="ECO:0000313" key="4">
    <source>
        <dbReference type="Proteomes" id="UP000029273"/>
    </source>
</evidence>
<dbReference type="PANTHER" id="PTHR47197:SF3">
    <property type="entry name" value="DIHYDRO-HEME D1 DEHYDROGENASE"/>
    <property type="match status" value="1"/>
</dbReference>
<dbReference type="RefSeq" id="WP_201787008.1">
    <property type="nucleotide sequence ID" value="NZ_JQSG02000006.1"/>
</dbReference>
<evidence type="ECO:0000313" key="3">
    <source>
        <dbReference type="EMBL" id="OBS08795.1"/>
    </source>
</evidence>
<dbReference type="AlphaFoldDB" id="A0A1A6C2M0"/>
<keyword evidence="4" id="KW-1185">Reference proteome</keyword>
<feature type="signal peptide" evidence="2">
    <location>
        <begin position="1"/>
        <end position="30"/>
    </location>
</feature>
<dbReference type="PANTHER" id="PTHR47197">
    <property type="entry name" value="PROTEIN NIRF"/>
    <property type="match status" value="1"/>
</dbReference>
<sequence length="927" mass="101403">MSSMCQRFSSRRRWLIPLIVTVLLSHAAWADDEAGAEDDAPAVPMVGRLGDLAAVTHEIATGRRISPVGTLLGTSNFVTAVVVDDGRAYVLSSGATHAQTVAAYQAHDLRASGQVQGYRREIAAGAPDAGVLRIARQDFFQGLAAGPGGHVYAAGGVSDVLLALRHDRQGFHELRRYRLAFHPFPRDQYPYHYQGSRGGAYHFYPDGVTLDHEGRHAYVTGLLSNAVARIDLATGATQYANAGPYPFAPVLADHGQLLVVSDWGGCGVSVLDARSLKPLGQVCVGPRTGPDNADPGIHPTGLVAVPGTAKVVFAAANLDEAVEIDARSLKVVRTFDDAPYPGAPPGSYPDAVAVHGGRLFVANAGNNDVAIFDLASGRRLGLVPTAWYPTGLAAGPDALYVVAAKGMGSGPNLKHQWVGTMMHGVLQRIDYTHLNAELPRLTSLALRDNGFDQARRDALAHANRETATWLRRHIRHVVFILRENKTFDEELGDYRPAGRWADPKLALYGPRQLPNLYAWADRYALFDNFYADGEVTAQGHQWVTGASDSDFVQRTWPQYYSGRGLVPNPGWTQSLVPAKLADGTGGIPGGAANPYAIYTDLPKLGRWSNPWIAYPQRLYLFNDLLAHRVSFEDFGEFVSRNEAGVIAPAMRAHLAVDFPGWDRMILDTHRAHVAIDWMRRHAADLPRFTYIWLPDDHTAGRSPCYYTPDYYVANNDRATAQIVHYLSTTPQWKHTLVIVTEDDAQSGADHIDAHRTFAIALGPWVRHTQVTTRYSQVNLVRTIEAILGLPPMSQWDANAAVIRGIWRDRPDAAEVPVQPLRTPVAYNTGSCPDGKLLRRIAGASGQTVTASWIRAHLHPDGATVSPKADNRYTPTSLLKIPGPEQMRQEWIASKGQASYEKTLRYLKAMAHEQHAPLSHFMASDDGD</sequence>
<comment type="caution">
    <text evidence="3">The sequence shown here is derived from an EMBL/GenBank/DDBJ whole genome shotgun (WGS) entry which is preliminary data.</text>
</comment>
<dbReference type="Proteomes" id="UP000029273">
    <property type="component" value="Unassembled WGS sequence"/>
</dbReference>
<dbReference type="SUPFAM" id="SSF53649">
    <property type="entry name" value="Alkaline phosphatase-like"/>
    <property type="match status" value="1"/>
</dbReference>
<dbReference type="Gene3D" id="2.130.10.10">
    <property type="entry name" value="YVTN repeat-like/Quinoprotein amine dehydrogenase"/>
    <property type="match status" value="2"/>
</dbReference>
<dbReference type="Gene3D" id="3.40.720.10">
    <property type="entry name" value="Alkaline Phosphatase, subunit A"/>
    <property type="match status" value="1"/>
</dbReference>
<dbReference type="InterPro" id="IPR017850">
    <property type="entry name" value="Alkaline_phosphatase_core_sf"/>
</dbReference>
<evidence type="ECO:0000256" key="2">
    <source>
        <dbReference type="SAM" id="SignalP"/>
    </source>
</evidence>
<name>A0A1A6C2M0_9GAMM</name>
<dbReference type="GO" id="GO:0016788">
    <property type="term" value="F:hydrolase activity, acting on ester bonds"/>
    <property type="evidence" value="ECO:0007669"/>
    <property type="project" value="InterPro"/>
</dbReference>
<dbReference type="InterPro" id="IPR015943">
    <property type="entry name" value="WD40/YVTN_repeat-like_dom_sf"/>
</dbReference>
<dbReference type="EMBL" id="JQSG02000006">
    <property type="protein sequence ID" value="OBS08795.1"/>
    <property type="molecule type" value="Genomic_DNA"/>
</dbReference>
<dbReference type="STRING" id="160660.BJI67_05165"/>
<protein>
    <submittedName>
        <fullName evidence="3">LRE domain protein</fullName>
    </submittedName>
</protein>
<feature type="chain" id="PRO_5008343206" evidence="2">
    <location>
        <begin position="31"/>
        <end position="927"/>
    </location>
</feature>
<dbReference type="Pfam" id="PF04185">
    <property type="entry name" value="Phosphoesterase"/>
    <property type="match status" value="1"/>
</dbReference>
<dbReference type="InterPro" id="IPR011044">
    <property type="entry name" value="Quino_amine_DH_bsu"/>
</dbReference>
<dbReference type="InterPro" id="IPR007312">
    <property type="entry name" value="Phosphoesterase"/>
</dbReference>
<accession>A0A1A6C2M0</accession>
<dbReference type="InterPro" id="IPR051200">
    <property type="entry name" value="Host-pathogen_enzymatic-act"/>
</dbReference>
<evidence type="ECO:0000256" key="1">
    <source>
        <dbReference type="ARBA" id="ARBA00022801"/>
    </source>
</evidence>
<proteinExistence type="predicted"/>
<gene>
    <name evidence="3" type="ORF">Thpro_023045</name>
</gene>
<keyword evidence="2" id="KW-0732">Signal</keyword>